<name>A0A075SS71_STRSU</name>
<dbReference type="HOGENOM" id="CLU_165422_0_0_9"/>
<gene>
    <name evidence="1" type="ORF">ID09_07360</name>
</gene>
<reference evidence="1 2" key="1">
    <citation type="journal article" date="2014" name="Genome Announc.">
        <title>Whole-Genome Sequence of Streptococcus suis Serotype 4 Reference Strain 6407.</title>
        <authorList>
            <person name="Wang K."/>
            <person name="Chen J."/>
            <person name="Yao H."/>
            <person name="Lu C."/>
        </authorList>
    </citation>
    <scope>NUCLEOTIDE SEQUENCE [LARGE SCALE GENOMIC DNA]</scope>
    <source>
        <strain evidence="1">6407</strain>
    </source>
</reference>
<dbReference type="PATRIC" id="fig|1214179.4.peg.1447"/>
<protein>
    <submittedName>
        <fullName evidence="1">Uncharacterized protein</fullName>
    </submittedName>
</protein>
<dbReference type="RefSeq" id="WP_002936883.1">
    <property type="nucleotide sequence ID" value="NZ_ALLE01000003.1"/>
</dbReference>
<organism evidence="1 2">
    <name type="scientific">Streptococcus suis 6407</name>
    <dbReference type="NCBI Taxonomy" id="1214179"/>
    <lineage>
        <taxon>Bacteria</taxon>
        <taxon>Bacillati</taxon>
        <taxon>Bacillota</taxon>
        <taxon>Bacilli</taxon>
        <taxon>Lactobacillales</taxon>
        <taxon>Streptococcaceae</taxon>
        <taxon>Streptococcus</taxon>
    </lineage>
</organism>
<evidence type="ECO:0000313" key="2">
    <source>
        <dbReference type="Proteomes" id="UP000028185"/>
    </source>
</evidence>
<dbReference type="EMBL" id="CP008921">
    <property type="protein sequence ID" value="AIG43850.1"/>
    <property type="molecule type" value="Genomic_DNA"/>
</dbReference>
<evidence type="ECO:0000313" key="1">
    <source>
        <dbReference type="EMBL" id="AIG43850.1"/>
    </source>
</evidence>
<dbReference type="Proteomes" id="UP000028185">
    <property type="component" value="Chromosome"/>
</dbReference>
<accession>A0A075SS71</accession>
<dbReference type="AlphaFoldDB" id="A0A075SS71"/>
<proteinExistence type="predicted"/>
<sequence length="96" mass="11135">MRYRKKPVEIEAVQWNGRNFEDVYSLCGRSQLNYDEETNTLYILTLEGVMRADEGCYIIKGIHGEIYPCKEDIFNDTYEAIGPQNIVGFRSVLDSM</sequence>